<sequence length="42" mass="5017">TVWVIIGILKWSSSYLEKCKEGQCKIDLYVTHNTTYEKYIYV</sequence>
<proteinExistence type="predicted"/>
<feature type="non-terminal residue" evidence="1">
    <location>
        <position position="1"/>
    </location>
</feature>
<reference evidence="1" key="1">
    <citation type="submission" date="2021-01" db="EMBL/GenBank/DDBJ databases">
        <authorList>
            <consortium name="Genoscope - CEA"/>
            <person name="William W."/>
        </authorList>
    </citation>
    <scope>NUCLEOTIDE SEQUENCE</scope>
</reference>
<accession>A0A816YHH2</accession>
<evidence type="ECO:0000313" key="1">
    <source>
        <dbReference type="EMBL" id="CAF2158942.1"/>
    </source>
</evidence>
<protein>
    <submittedName>
        <fullName evidence="1">(rape) hypothetical protein</fullName>
    </submittedName>
</protein>
<organism evidence="1">
    <name type="scientific">Brassica napus</name>
    <name type="common">Rape</name>
    <dbReference type="NCBI Taxonomy" id="3708"/>
    <lineage>
        <taxon>Eukaryota</taxon>
        <taxon>Viridiplantae</taxon>
        <taxon>Streptophyta</taxon>
        <taxon>Embryophyta</taxon>
        <taxon>Tracheophyta</taxon>
        <taxon>Spermatophyta</taxon>
        <taxon>Magnoliopsida</taxon>
        <taxon>eudicotyledons</taxon>
        <taxon>Gunneridae</taxon>
        <taxon>Pentapetalae</taxon>
        <taxon>rosids</taxon>
        <taxon>malvids</taxon>
        <taxon>Brassicales</taxon>
        <taxon>Brassicaceae</taxon>
        <taxon>Brassiceae</taxon>
        <taxon>Brassica</taxon>
    </lineage>
</organism>
<dbReference type="AlphaFoldDB" id="A0A816YHH2"/>
<dbReference type="EMBL" id="HG994361">
    <property type="protein sequence ID" value="CAF2158942.1"/>
    <property type="molecule type" value="Genomic_DNA"/>
</dbReference>
<gene>
    <name evidence="1" type="ORF">DARMORV10_A07P08690.1</name>
</gene>
<name>A0A816YHH2_BRANA</name>
<dbReference type="Proteomes" id="UP001295469">
    <property type="component" value="Chromosome A07"/>
</dbReference>